<dbReference type="InterPro" id="IPR003959">
    <property type="entry name" value="ATPase_AAA_core"/>
</dbReference>
<dbReference type="GO" id="GO:0051603">
    <property type="term" value="P:proteolysis involved in protein catabolic process"/>
    <property type="evidence" value="ECO:0007669"/>
    <property type="project" value="TreeGrafter"/>
</dbReference>
<keyword evidence="3" id="KW-0143">Chaperone</keyword>
<dbReference type="InterPro" id="IPR027417">
    <property type="entry name" value="P-loop_NTPase"/>
</dbReference>
<evidence type="ECO:0000313" key="6">
    <source>
        <dbReference type="EMBL" id="ROQ91084.1"/>
    </source>
</evidence>
<keyword evidence="1" id="KW-0547">Nucleotide-binding</keyword>
<proteinExistence type="predicted"/>
<dbReference type="PANTHER" id="PTHR48102:SF7">
    <property type="entry name" value="ATP-DEPENDENT CLP PROTEASE ATP-BINDING SUBUNIT CLPX-LIKE, MITOCHONDRIAL"/>
    <property type="match status" value="1"/>
</dbReference>
<evidence type="ECO:0000256" key="1">
    <source>
        <dbReference type="ARBA" id="ARBA00022741"/>
    </source>
</evidence>
<keyword evidence="2 6" id="KW-0067">ATP-binding</keyword>
<dbReference type="GO" id="GO:0005524">
    <property type="term" value="F:ATP binding"/>
    <property type="evidence" value="ECO:0007669"/>
    <property type="project" value="UniProtKB-KW"/>
</dbReference>
<dbReference type="GO" id="GO:0016887">
    <property type="term" value="F:ATP hydrolysis activity"/>
    <property type="evidence" value="ECO:0007669"/>
    <property type="project" value="InterPro"/>
</dbReference>
<dbReference type="Pfam" id="PF10431">
    <property type="entry name" value="ClpB_D2-small"/>
    <property type="match status" value="1"/>
</dbReference>
<protein>
    <submittedName>
        <fullName evidence="6">Endopeptidase Clp ATP-binding regulatory subunit ClpX</fullName>
    </submittedName>
</protein>
<accession>A0A3N1UIJ8</accession>
<dbReference type="PANTHER" id="PTHR48102">
    <property type="entry name" value="ATP-DEPENDENT CLP PROTEASE ATP-BINDING SUBUNIT CLPX-LIKE, MITOCHONDRIAL-RELATED"/>
    <property type="match status" value="1"/>
</dbReference>
<evidence type="ECO:0000313" key="7">
    <source>
        <dbReference type="Proteomes" id="UP000276223"/>
    </source>
</evidence>
<organism evidence="6 7">
    <name type="scientific">Desulfosoma caldarium</name>
    <dbReference type="NCBI Taxonomy" id="610254"/>
    <lineage>
        <taxon>Bacteria</taxon>
        <taxon>Pseudomonadati</taxon>
        <taxon>Thermodesulfobacteriota</taxon>
        <taxon>Syntrophobacteria</taxon>
        <taxon>Syntrophobacterales</taxon>
        <taxon>Syntrophobacteraceae</taxon>
        <taxon>Desulfosoma</taxon>
    </lineage>
</organism>
<dbReference type="InterPro" id="IPR050052">
    <property type="entry name" value="ATP-dep_Clp_protease_ClpX"/>
</dbReference>
<keyword evidence="7" id="KW-1185">Reference proteome</keyword>
<evidence type="ECO:0000256" key="2">
    <source>
        <dbReference type="ARBA" id="ARBA00022840"/>
    </source>
</evidence>
<dbReference type="SUPFAM" id="SSF52540">
    <property type="entry name" value="P-loop containing nucleoside triphosphate hydrolases"/>
    <property type="match status" value="1"/>
</dbReference>
<dbReference type="RefSeq" id="WP_123290807.1">
    <property type="nucleotide sequence ID" value="NZ_RJVA01000013.1"/>
</dbReference>
<dbReference type="AlphaFoldDB" id="A0A3N1UIJ8"/>
<dbReference type="Proteomes" id="UP000276223">
    <property type="component" value="Unassembled WGS sequence"/>
</dbReference>
<dbReference type="Pfam" id="PF07724">
    <property type="entry name" value="AAA_2"/>
    <property type="match status" value="1"/>
</dbReference>
<feature type="domain" description="AAA+ ATPase" evidence="4">
    <location>
        <begin position="112"/>
        <end position="225"/>
    </location>
</feature>
<dbReference type="OrthoDB" id="9804062at2"/>
<name>A0A3N1UIJ8_9BACT</name>
<gene>
    <name evidence="6" type="ORF">EDC27_2361</name>
</gene>
<dbReference type="Gene3D" id="3.40.50.300">
    <property type="entry name" value="P-loop containing nucleotide triphosphate hydrolases"/>
    <property type="match status" value="1"/>
</dbReference>
<dbReference type="InterPro" id="IPR019489">
    <property type="entry name" value="Clp_ATPase_C"/>
</dbReference>
<dbReference type="SMART" id="SM00382">
    <property type="entry name" value="AAA"/>
    <property type="match status" value="1"/>
</dbReference>
<evidence type="ECO:0000259" key="4">
    <source>
        <dbReference type="SMART" id="SM00382"/>
    </source>
</evidence>
<reference evidence="6 7" key="1">
    <citation type="submission" date="2018-11" db="EMBL/GenBank/DDBJ databases">
        <title>Genomic Encyclopedia of Type Strains, Phase IV (KMG-IV): sequencing the most valuable type-strain genomes for metagenomic binning, comparative biology and taxonomic classification.</title>
        <authorList>
            <person name="Goeker M."/>
        </authorList>
    </citation>
    <scope>NUCLEOTIDE SEQUENCE [LARGE SCALE GENOMIC DNA]</scope>
    <source>
        <strain evidence="6 7">DSM 22027</strain>
    </source>
</reference>
<comment type="caution">
    <text evidence="6">The sequence shown here is derived from an EMBL/GenBank/DDBJ whole genome shotgun (WGS) entry which is preliminary data.</text>
</comment>
<sequence>MNDQSPKFPDQEELERELSEFLSKKYGRPVRVISPLMVAQPKGAESKKSPSDSVRKIQFDIKPEELEAYLDQYVVKQDQAKAILATKICTHYHRIKWRMERGERYAHSIGRIKNNIILMGPTGVGKTYLIKLIAQKIGVPFVKGDATKFSETGYVGGDVEDLVRDLVRAADDDLELAQYGIIYIDEIDKIASSSHLVGPDVSRTGVQRALLKPMEETEVDLRVPHDPVSQMQAIEQYRRTGKRDKQTINTKDILFIVSGAFNGLAEIVKKRLQQQGVGFKAAVHSRVDDHKFLQHVKAEDLIQYGFESEFVGRIPVIAVLEPLEVEDLYHILKNPNSPVIQAKKEDFRCYGIDLKFQDEALWTLAHMAYEEKTGARGLVSVIERVLMGFEKRLPSTSIRHLVVTKDLVLHPHETLESLLKDPESPQQRELYERMVREEKEAVRQQVLKKKKHYVHNYPFVFTPERLELLVEQHVKTGEPIEGLFDVLITLYNQVKVFEEEFYEHQGFKIHFDDHAITAIMFKALAEDKTATAVCRDISRDYDYAFRLVAERSGQIQFILPKGAVENPEVYLDELIRDTYRKHPLPSEALPSQKGSST</sequence>
<dbReference type="SMART" id="SM01086">
    <property type="entry name" value="ClpB_D2-small"/>
    <property type="match status" value="1"/>
</dbReference>
<evidence type="ECO:0000256" key="3">
    <source>
        <dbReference type="ARBA" id="ARBA00023186"/>
    </source>
</evidence>
<dbReference type="EMBL" id="RJVA01000013">
    <property type="protein sequence ID" value="ROQ91084.1"/>
    <property type="molecule type" value="Genomic_DNA"/>
</dbReference>
<dbReference type="InterPro" id="IPR003593">
    <property type="entry name" value="AAA+_ATPase"/>
</dbReference>
<dbReference type="Gene3D" id="1.10.8.60">
    <property type="match status" value="1"/>
</dbReference>
<evidence type="ECO:0000259" key="5">
    <source>
        <dbReference type="SMART" id="SM01086"/>
    </source>
</evidence>
<feature type="domain" description="Clp ATPase C-terminal" evidence="5">
    <location>
        <begin position="323"/>
        <end position="409"/>
    </location>
</feature>